<feature type="chain" id="PRO_5031022754" evidence="5">
    <location>
        <begin position="28"/>
        <end position="543"/>
    </location>
</feature>
<evidence type="ECO:0000256" key="4">
    <source>
        <dbReference type="ARBA" id="ARBA00022729"/>
    </source>
</evidence>
<evidence type="ECO:0000256" key="3">
    <source>
        <dbReference type="ARBA" id="ARBA00022448"/>
    </source>
</evidence>
<dbReference type="InterPro" id="IPR030678">
    <property type="entry name" value="Peptide/Ni-bd"/>
</dbReference>
<name>A0A7Z1MLU4_9VIBR</name>
<dbReference type="GO" id="GO:0043190">
    <property type="term" value="C:ATP-binding cassette (ABC) transporter complex"/>
    <property type="evidence" value="ECO:0007669"/>
    <property type="project" value="InterPro"/>
</dbReference>
<dbReference type="Gene3D" id="3.90.76.10">
    <property type="entry name" value="Dipeptide-binding Protein, Domain 1"/>
    <property type="match status" value="1"/>
</dbReference>
<dbReference type="Pfam" id="PF00496">
    <property type="entry name" value="SBP_bac_5"/>
    <property type="match status" value="1"/>
</dbReference>
<dbReference type="GO" id="GO:1904680">
    <property type="term" value="F:peptide transmembrane transporter activity"/>
    <property type="evidence" value="ECO:0007669"/>
    <property type="project" value="TreeGrafter"/>
</dbReference>
<reference evidence="7" key="2">
    <citation type="journal article" date="2018" name="Nature">
        <title>A major lineage of non-tailed dsDNA viruses as unrecognized killers of marine bacteria.</title>
        <authorList>
            <person name="Kauffman K.M."/>
            <person name="Hussain F.A."/>
            <person name="Yang J."/>
            <person name="Arevalo P."/>
            <person name="Brown J.M."/>
            <person name="Chang W.K."/>
            <person name="VanInsberghe D."/>
            <person name="Elsherbini J."/>
            <person name="Sharma R.S."/>
            <person name="Cutler M.B."/>
            <person name="Kelly L."/>
            <person name="Polz M.F."/>
        </authorList>
    </citation>
    <scope>NUCLEOTIDE SEQUENCE</scope>
    <source>
        <strain evidence="7">10N.222.46.E12</strain>
    </source>
</reference>
<feature type="signal peptide" evidence="5">
    <location>
        <begin position="1"/>
        <end position="27"/>
    </location>
</feature>
<dbReference type="PROSITE" id="PS01040">
    <property type="entry name" value="SBP_BACTERIAL_5"/>
    <property type="match status" value="1"/>
</dbReference>
<dbReference type="GO" id="GO:0015833">
    <property type="term" value="P:peptide transport"/>
    <property type="evidence" value="ECO:0007669"/>
    <property type="project" value="TreeGrafter"/>
</dbReference>
<dbReference type="CDD" id="cd08504">
    <property type="entry name" value="PBP2_OppA"/>
    <property type="match status" value="1"/>
</dbReference>
<reference evidence="7" key="1">
    <citation type="submission" date="2016-07" db="EMBL/GenBank/DDBJ databases">
        <authorList>
            <person name="Kauffman K."/>
            <person name="Arevalo P."/>
            <person name="Polz M.F."/>
        </authorList>
    </citation>
    <scope>NUCLEOTIDE SEQUENCE</scope>
    <source>
        <strain evidence="7">10N.222.46.E12</strain>
    </source>
</reference>
<organism evidence="7">
    <name type="scientific">Vibrio cyclitrophicus</name>
    <dbReference type="NCBI Taxonomy" id="47951"/>
    <lineage>
        <taxon>Bacteria</taxon>
        <taxon>Pseudomonadati</taxon>
        <taxon>Pseudomonadota</taxon>
        <taxon>Gammaproteobacteria</taxon>
        <taxon>Vibrionales</taxon>
        <taxon>Vibrionaceae</taxon>
        <taxon>Vibrio</taxon>
    </lineage>
</organism>
<feature type="domain" description="Solute-binding protein family 5" evidence="6">
    <location>
        <begin position="84"/>
        <end position="461"/>
    </location>
</feature>
<dbReference type="GeneID" id="50229493"/>
<evidence type="ECO:0000256" key="5">
    <source>
        <dbReference type="SAM" id="SignalP"/>
    </source>
</evidence>
<proteinExistence type="inferred from homology"/>
<dbReference type="SUPFAM" id="SSF53850">
    <property type="entry name" value="Periplasmic binding protein-like II"/>
    <property type="match status" value="1"/>
</dbReference>
<evidence type="ECO:0000313" key="7">
    <source>
        <dbReference type="EMBL" id="PMP31275.1"/>
    </source>
</evidence>
<keyword evidence="4 5" id="KW-0732">Signal</keyword>
<evidence type="ECO:0000256" key="1">
    <source>
        <dbReference type="ARBA" id="ARBA00004196"/>
    </source>
</evidence>
<comment type="similarity">
    <text evidence="2">Belongs to the bacterial solute-binding protein 5 family.</text>
</comment>
<dbReference type="RefSeq" id="WP_016767672.1">
    <property type="nucleotide sequence ID" value="NZ_CAWNTZ010000013.1"/>
</dbReference>
<keyword evidence="3" id="KW-0813">Transport</keyword>
<dbReference type="EMBL" id="MDBS01000018">
    <property type="protein sequence ID" value="PMP31275.1"/>
    <property type="molecule type" value="Genomic_DNA"/>
</dbReference>
<dbReference type="GO" id="GO:0030288">
    <property type="term" value="C:outer membrane-bounded periplasmic space"/>
    <property type="evidence" value="ECO:0007669"/>
    <property type="project" value="TreeGrafter"/>
</dbReference>
<protein>
    <submittedName>
        <fullName evidence="7">Oligopeptide ABC transporter substrate-binding protein OppA</fullName>
    </submittedName>
</protein>
<comment type="subcellular location">
    <subcellularLocation>
        <location evidence="1">Cell envelope</location>
    </subcellularLocation>
</comment>
<dbReference type="FunFam" id="3.90.76.10:FF:000001">
    <property type="entry name" value="Oligopeptide ABC transporter substrate-binding protein"/>
    <property type="match status" value="1"/>
</dbReference>
<dbReference type="FunFam" id="3.10.105.10:FF:000001">
    <property type="entry name" value="Oligopeptide ABC transporter, oligopeptide-binding protein"/>
    <property type="match status" value="1"/>
</dbReference>
<gene>
    <name evidence="7" type="ORF">BCS90_12975</name>
</gene>
<evidence type="ECO:0000259" key="6">
    <source>
        <dbReference type="Pfam" id="PF00496"/>
    </source>
</evidence>
<dbReference type="AlphaFoldDB" id="A0A7Z1MLU4"/>
<dbReference type="PIRSF" id="PIRSF002741">
    <property type="entry name" value="MppA"/>
    <property type="match status" value="1"/>
</dbReference>
<dbReference type="InterPro" id="IPR000914">
    <property type="entry name" value="SBP_5_dom"/>
</dbReference>
<accession>A0A7Z1MLU4</accession>
<dbReference type="PANTHER" id="PTHR30290">
    <property type="entry name" value="PERIPLASMIC BINDING COMPONENT OF ABC TRANSPORTER"/>
    <property type="match status" value="1"/>
</dbReference>
<dbReference type="Gene3D" id="3.40.190.10">
    <property type="entry name" value="Periplasmic binding protein-like II"/>
    <property type="match status" value="1"/>
</dbReference>
<dbReference type="Gene3D" id="3.10.105.10">
    <property type="entry name" value="Dipeptide-binding Protein, Domain 3"/>
    <property type="match status" value="1"/>
</dbReference>
<evidence type="ECO:0000256" key="2">
    <source>
        <dbReference type="ARBA" id="ARBA00005695"/>
    </source>
</evidence>
<comment type="caution">
    <text evidence="7">The sequence shown here is derived from an EMBL/GenBank/DDBJ whole genome shotgun (WGS) entry which is preliminary data.</text>
</comment>
<sequence>MYKNKITQALLLGAGLAVAATSTLSIAAEVPAGTELAKVQELVRGNGTEVATLDPHKSQGVPESHVIRDLLEGLVNQDGDGNTIPGVAESWETTDNKTFTFHLRKDAKWSNGDPVTANDFVYSFQRAVDPLTASPYAWYMEYTKMANAKDIVAGKKDKSELGVKALDDYTLEVTLDTAVPYFVMMMGHTTVKPVHKATVEKFGDQWTKPENFVGNGAFVPNQWVVNERLELVRNENYWDNEHTVLNKVTFLPIENQVAEMNRFLSGELDFTYEVPNEHFRRLQKEYPEDVNIKGNLCTYYYQFNAQKAPFDDVRVRKAMSYAMDRDIVTKAILGQGQKPAYFLTPEITAGFDPVTPEYGQLSQKERIAEAKRLLEEAGYTKSNPLEFNLLYNTSENHKKLAVAIASMWKKELGINAKLENQEWKSYLDSKDTGNFDVARAGWCGDYNEASSFLTLMVSQNTTAGQHYKSADYDKIIDKALSSTSEEERTKLYIEAEKLLAKDMPIAPVYQYVTTRLVSPQLGGYPEGNAEDKIYSKDLYIKAK</sequence>
<dbReference type="InterPro" id="IPR023765">
    <property type="entry name" value="SBP_5_CS"/>
</dbReference>
<dbReference type="InterPro" id="IPR039424">
    <property type="entry name" value="SBP_5"/>
</dbReference>
<dbReference type="PANTHER" id="PTHR30290:SF10">
    <property type="entry name" value="PERIPLASMIC OLIGOPEPTIDE-BINDING PROTEIN-RELATED"/>
    <property type="match status" value="1"/>
</dbReference>